<organism evidence="1 2">
    <name type="scientific">Saccharothrix texasensis</name>
    <dbReference type="NCBI Taxonomy" id="103734"/>
    <lineage>
        <taxon>Bacteria</taxon>
        <taxon>Bacillati</taxon>
        <taxon>Actinomycetota</taxon>
        <taxon>Actinomycetes</taxon>
        <taxon>Pseudonocardiales</taxon>
        <taxon>Pseudonocardiaceae</taxon>
        <taxon>Saccharothrix</taxon>
    </lineage>
</organism>
<dbReference type="AlphaFoldDB" id="A0A3N1GX98"/>
<gene>
    <name evidence="1" type="ORF">EDD40_0165</name>
</gene>
<comment type="caution">
    <text evidence="1">The sequence shown here is derived from an EMBL/GenBank/DDBJ whole genome shotgun (WGS) entry which is preliminary data.</text>
</comment>
<name>A0A3N1GX98_9PSEU</name>
<evidence type="ECO:0000313" key="2">
    <source>
        <dbReference type="Proteomes" id="UP000268727"/>
    </source>
</evidence>
<reference evidence="1 2" key="1">
    <citation type="submission" date="2018-11" db="EMBL/GenBank/DDBJ databases">
        <title>Sequencing the genomes of 1000 actinobacteria strains.</title>
        <authorList>
            <person name="Klenk H.-P."/>
        </authorList>
    </citation>
    <scope>NUCLEOTIDE SEQUENCE [LARGE SCALE GENOMIC DNA]</scope>
    <source>
        <strain evidence="1 2">DSM 44231</strain>
    </source>
</reference>
<evidence type="ECO:0000313" key="1">
    <source>
        <dbReference type="EMBL" id="ROP34953.1"/>
    </source>
</evidence>
<proteinExistence type="predicted"/>
<dbReference type="EMBL" id="RJKM01000001">
    <property type="protein sequence ID" value="ROP34953.1"/>
    <property type="molecule type" value="Genomic_DNA"/>
</dbReference>
<sequence>MAQWPQLSREDLLHAAGLAGFDADLPLMVRRLIAETGRGVTELDMPGGSGVAAGGFDGIVTAAEHTPFIPAGTSVWELSVENGAQLKADSDYGKRLAGPNGEATDQISYVQVGLARWTKARTWAAGRNRERRWKKVHAYNVDSLHAWLDTAPATTALLAERLGKAWPGVRPVETWWTDWWLRSTTIPLDVDIVLAGRQSAATDLGDLVRSGQSMITIGGDLHADELYAFVAAVFDDADDAELKTVAARTLVVQSRDSLAQLLGQAARLVLLIPDAGLLAGLPLQHDHQVIVPAEPGENADVNVSRVDDEQVRQRLRQAGVENGRAYGYGALARRSLSALRRALAVTCAARKLIAAGQAACLYSLMVRRGCVCGAVCGCRGRVPRWGAAELRVVVGRGLGGVGVGCSGLRRS</sequence>
<protein>
    <submittedName>
        <fullName evidence="1">Uncharacterized protein</fullName>
    </submittedName>
</protein>
<dbReference type="Proteomes" id="UP000268727">
    <property type="component" value="Unassembled WGS sequence"/>
</dbReference>
<accession>A0A3N1GX98</accession>
<keyword evidence="2" id="KW-1185">Reference proteome</keyword>